<dbReference type="InterPro" id="IPR051695">
    <property type="entry name" value="Phosphoglycerate_Mutase"/>
</dbReference>
<keyword evidence="1" id="KW-0378">Hydrolase</keyword>
<protein>
    <submittedName>
        <fullName evidence="2">Histidine phosphatase family protein</fullName>
    </submittedName>
</protein>
<reference evidence="3" key="1">
    <citation type="journal article" date="2019" name="Int. J. Syst. Evol. Microbiol.">
        <title>The Global Catalogue of Microorganisms (GCM) 10K type strain sequencing project: providing services to taxonomists for standard genome sequencing and annotation.</title>
        <authorList>
            <consortium name="The Broad Institute Genomics Platform"/>
            <consortium name="The Broad Institute Genome Sequencing Center for Infectious Disease"/>
            <person name="Wu L."/>
            <person name="Ma J."/>
        </authorList>
    </citation>
    <scope>NUCLEOTIDE SEQUENCE [LARGE SCALE GENOMIC DNA]</scope>
    <source>
        <strain evidence="3">JCM 12165</strain>
    </source>
</reference>
<proteinExistence type="predicted"/>
<evidence type="ECO:0000313" key="2">
    <source>
        <dbReference type="EMBL" id="MFC4736088.1"/>
    </source>
</evidence>
<evidence type="ECO:0000313" key="3">
    <source>
        <dbReference type="Proteomes" id="UP001595896"/>
    </source>
</evidence>
<keyword evidence="3" id="KW-1185">Reference proteome</keyword>
<dbReference type="PANTHER" id="PTHR46517:SF1">
    <property type="entry name" value="FRUCTOSE-2,6-BISPHOSPHATASE TIGAR"/>
    <property type="match status" value="1"/>
</dbReference>
<sequence>MDSNDTIYLDIVRHGVTEANLAKQYLGWTDEPISPQSAPALKELKRLLVPAEWQEVHASDLLRCRQTAAALDLTPQFDERLREMHFGKWEMRTYEELKHEEAYRRWVDDPVTRRPPGGESWNDLNERVGDWYADMLERAPERVVAVTHGGVIRTLLMLTGAAEHLWQYKVRHGGAFRLTISRQKEGWICTSLSAVPTLEKGSMPIEATPKQNG</sequence>
<dbReference type="InterPro" id="IPR013078">
    <property type="entry name" value="His_Pase_superF_clade-1"/>
</dbReference>
<dbReference type="RefSeq" id="WP_377908745.1">
    <property type="nucleotide sequence ID" value="NZ_JBHSGK010000004.1"/>
</dbReference>
<accession>A0ABV9NRQ2</accession>
<comment type="caution">
    <text evidence="2">The sequence shown here is derived from an EMBL/GenBank/DDBJ whole genome shotgun (WGS) entry which is preliminary data.</text>
</comment>
<dbReference type="SMART" id="SM00855">
    <property type="entry name" value="PGAM"/>
    <property type="match status" value="1"/>
</dbReference>
<gene>
    <name evidence="2" type="ORF">ACFO4L_05755</name>
</gene>
<evidence type="ECO:0000256" key="1">
    <source>
        <dbReference type="ARBA" id="ARBA00022801"/>
    </source>
</evidence>
<dbReference type="PANTHER" id="PTHR46517">
    <property type="entry name" value="FRUCTOSE-2,6-BISPHOSPHATASE TIGAR"/>
    <property type="match status" value="1"/>
</dbReference>
<dbReference type="Gene3D" id="3.40.50.1240">
    <property type="entry name" value="Phosphoglycerate mutase-like"/>
    <property type="match status" value="1"/>
</dbReference>
<dbReference type="Proteomes" id="UP001595896">
    <property type="component" value="Unassembled WGS sequence"/>
</dbReference>
<dbReference type="InterPro" id="IPR029033">
    <property type="entry name" value="His_PPase_superfam"/>
</dbReference>
<dbReference type="SUPFAM" id="SSF53254">
    <property type="entry name" value="Phosphoglycerate mutase-like"/>
    <property type="match status" value="1"/>
</dbReference>
<name>A0ABV9NRQ2_9BACI</name>
<organism evidence="2 3">
    <name type="scientific">Bacillus daqingensis</name>
    <dbReference type="NCBI Taxonomy" id="872396"/>
    <lineage>
        <taxon>Bacteria</taxon>
        <taxon>Bacillati</taxon>
        <taxon>Bacillota</taxon>
        <taxon>Bacilli</taxon>
        <taxon>Bacillales</taxon>
        <taxon>Bacillaceae</taxon>
        <taxon>Bacillus</taxon>
    </lineage>
</organism>
<dbReference type="Pfam" id="PF00300">
    <property type="entry name" value="His_Phos_1"/>
    <property type="match status" value="1"/>
</dbReference>
<dbReference type="CDD" id="cd07067">
    <property type="entry name" value="HP_PGM_like"/>
    <property type="match status" value="1"/>
</dbReference>
<dbReference type="EMBL" id="JBHSGK010000004">
    <property type="protein sequence ID" value="MFC4736088.1"/>
    <property type="molecule type" value="Genomic_DNA"/>
</dbReference>